<dbReference type="SUPFAM" id="SSF103515">
    <property type="entry name" value="Autotransporter"/>
    <property type="match status" value="1"/>
</dbReference>
<dbReference type="Gene3D" id="2.40.128.130">
    <property type="entry name" value="Autotransporter beta-domain"/>
    <property type="match status" value="1"/>
</dbReference>
<feature type="domain" description="Autotransporter" evidence="2">
    <location>
        <begin position="592"/>
        <end position="862"/>
    </location>
</feature>
<dbReference type="NCBIfam" id="TIGR01414">
    <property type="entry name" value="autotrans_barl"/>
    <property type="match status" value="1"/>
</dbReference>
<dbReference type="InterPro" id="IPR012332">
    <property type="entry name" value="Autotransporter_pectin_lyase_C"/>
</dbReference>
<dbReference type="EMBL" id="CP024767">
    <property type="protein sequence ID" value="QAY88340.1"/>
    <property type="molecule type" value="Genomic_DNA"/>
</dbReference>
<feature type="region of interest" description="Disordered" evidence="1">
    <location>
        <begin position="1"/>
        <end position="27"/>
    </location>
</feature>
<reference evidence="3 4" key="1">
    <citation type="submission" date="2017-11" db="EMBL/GenBank/DDBJ databases">
        <title>Genome sequence of Pseudomonas arsenicoxydans ACM1.</title>
        <authorList>
            <person name="Nascimento F.X."/>
        </authorList>
    </citation>
    <scope>NUCLEOTIDE SEQUENCE [LARGE SCALE GENOMIC DNA]</scope>
    <source>
        <strain evidence="3 4">ACM1</strain>
    </source>
</reference>
<dbReference type="InterPro" id="IPR051551">
    <property type="entry name" value="Autotransporter_adhesion"/>
</dbReference>
<gene>
    <name evidence="3" type="ORF">CUN61_19070</name>
</gene>
<dbReference type="PANTHER" id="PTHR35037:SF3">
    <property type="entry name" value="C-TERMINAL REGION OF AIDA-LIKE PROTEIN"/>
    <property type="match status" value="1"/>
</dbReference>
<dbReference type="Gene3D" id="2.160.20.20">
    <property type="match status" value="2"/>
</dbReference>
<name>A0A4P6GF94_9PSED</name>
<dbReference type="AlphaFoldDB" id="A0A4P6GF94"/>
<keyword evidence="4" id="KW-1185">Reference proteome</keyword>
<dbReference type="Proteomes" id="UP000291121">
    <property type="component" value="Chromosome"/>
</dbReference>
<sequence length="862" mass="88143">MLSTPVANAKTLDPGESATVTNPPDPEAWSVSQKGILTIINANALSITSQNASVIFDGGQSERIEARDSSVLSLTGATVNSSTGRGAVSLSDSSAIIDNGTITSTNSVGLLLGRNVNTPTSSSATVKGGSTITGLPGGANAVGFAVLNVENSTILGTGATSYGVQLGGATLSATGSTLSGGQNGLQIITDTIGVNASSVTLKDTLVKGGSGSAIVLGSSGAAGSVAGINILGSTKLIGGNGTALQATNRSTANVKVDGSALRGNVIADTGSTIALTMQNAASIDGDLQNVTQVSLDSGSTLNGNVQAVAGTAAAVNLNNNSAINGNVDNVVSLEMNNGSRITGDVHSDANGSVSLDNRSVLNGNVGNVSSLKLTNGSSMSGDASTGNNGSVLLDSGSVLTGQIKNSGNVSINNAAQWVMTENSTLPNLTSSNGIVRMGGNEQFLRLNVAKFSGDSTVFIGTDFATGNTDFFEAARADGHLKFDVSATGNKPLTAEDVHIGNIASGNADVRLNNLGEKVDAGAYVFRLAREGEGLYLRPDRKTVSTSSNTVLALAGSARSVLYGEGNELSSELGDRSMSLRSEASLRAMDDDSVKLSNSVWVRTYSNQYSVNNAYGDGYTQNQAGMTVGADTLVDLGGRAWVLGAFIGRSHTNLDLKFGSTSTVDSFNTGFYGSTFDARSGVFVSAMVKFNRFDNKAKVIMSDYSPAEGNYTALGASGSVAVGKHIGLEKGYFFEPQVELSTAAVKSDTYQLDNGLEAKVDTMRSVQGKVGVRGGRVIPLDKGGSLVPTLSLAANHEFVKTNKVKINGDDFDDDGGSSAVEYGAGLKWTPAQRNWQVSGQAGGSTGATVKQDWSGSLRISYFF</sequence>
<dbReference type="Pfam" id="PF03212">
    <property type="entry name" value="Pertactin"/>
    <property type="match status" value="1"/>
</dbReference>
<evidence type="ECO:0000256" key="1">
    <source>
        <dbReference type="SAM" id="MobiDB-lite"/>
    </source>
</evidence>
<evidence type="ECO:0000259" key="2">
    <source>
        <dbReference type="PROSITE" id="PS51208"/>
    </source>
</evidence>
<evidence type="ECO:0000313" key="4">
    <source>
        <dbReference type="Proteomes" id="UP000291121"/>
    </source>
</evidence>
<dbReference type="PANTHER" id="PTHR35037">
    <property type="entry name" value="C-TERMINAL REGION OF AIDA-LIKE PROTEIN"/>
    <property type="match status" value="1"/>
</dbReference>
<dbReference type="GO" id="GO:0019867">
    <property type="term" value="C:outer membrane"/>
    <property type="evidence" value="ECO:0007669"/>
    <property type="project" value="InterPro"/>
</dbReference>
<proteinExistence type="predicted"/>
<dbReference type="Pfam" id="PF03797">
    <property type="entry name" value="Autotransporter"/>
    <property type="match status" value="1"/>
</dbReference>
<dbReference type="SUPFAM" id="SSF51126">
    <property type="entry name" value="Pectin lyase-like"/>
    <property type="match status" value="1"/>
</dbReference>
<accession>A0A4P6GF94</accession>
<evidence type="ECO:0000313" key="3">
    <source>
        <dbReference type="EMBL" id="QAY88340.1"/>
    </source>
</evidence>
<dbReference type="InterPro" id="IPR006315">
    <property type="entry name" value="OM_autotransptr_brl_dom"/>
</dbReference>
<protein>
    <submittedName>
        <fullName evidence="3">Autotransporter outer membrane beta-barrel domain-containing protein</fullName>
    </submittedName>
</protein>
<organism evidence="3 4">
    <name type="scientific">Pseudomonas arsenicoxydans</name>
    <dbReference type="NCBI Taxonomy" id="702115"/>
    <lineage>
        <taxon>Bacteria</taxon>
        <taxon>Pseudomonadati</taxon>
        <taxon>Pseudomonadota</taxon>
        <taxon>Gammaproteobacteria</taxon>
        <taxon>Pseudomonadales</taxon>
        <taxon>Pseudomonadaceae</taxon>
        <taxon>Pseudomonas</taxon>
    </lineage>
</organism>
<dbReference type="InterPro" id="IPR004899">
    <property type="entry name" value="Pertactin_central"/>
</dbReference>
<dbReference type="InterPro" id="IPR011050">
    <property type="entry name" value="Pectin_lyase_fold/virulence"/>
</dbReference>
<dbReference type="InterPro" id="IPR005546">
    <property type="entry name" value="Autotransporte_beta"/>
</dbReference>
<dbReference type="InterPro" id="IPR036709">
    <property type="entry name" value="Autotransporte_beta_dom_sf"/>
</dbReference>
<dbReference type="SMART" id="SM00869">
    <property type="entry name" value="Autotransporter"/>
    <property type="match status" value="1"/>
</dbReference>
<dbReference type="PROSITE" id="PS51208">
    <property type="entry name" value="AUTOTRANSPORTER"/>
    <property type="match status" value="1"/>
</dbReference>